<dbReference type="RefSeq" id="WP_263739934.1">
    <property type="nucleotide sequence ID" value="NZ_JAOWKZ010000002.1"/>
</dbReference>
<evidence type="ECO:0000313" key="2">
    <source>
        <dbReference type="EMBL" id="MCV2872757.1"/>
    </source>
</evidence>
<evidence type="ECO:0000313" key="3">
    <source>
        <dbReference type="Proteomes" id="UP001652564"/>
    </source>
</evidence>
<feature type="transmembrane region" description="Helical" evidence="1">
    <location>
        <begin position="118"/>
        <end position="139"/>
    </location>
</feature>
<feature type="transmembrane region" description="Helical" evidence="1">
    <location>
        <begin position="93"/>
        <end position="112"/>
    </location>
</feature>
<sequence length="394" mass="40537">MDGNEAPTHRNDPAGATGGIFATAHRPMFLLAALWAVIVIGWRYFGESDGPVSDALGSPVLWHAHEMIFGFAGAAFAGYTLTAAPSWSRRAPASGLPIAVLTGLWIAARIAIAGVTGLPLMPVALTATAFFVWLAALLAGEAISGRSAKGALQAVFAVLLGAADLAMILGLVEPRAAILVFALVLSVIGGRMVRAFTENRVLSEGAAPIPQAAIAGYLGATGIVAALVADATGAAAIAGAALVIAAGAEALRLFLWQRAAVRHDALVLMLHLGFVWLPVGLALTGLALLGVEVFAAPDALHALTAGAMSCLIHAVAARAVALRTPERLVARWPGIIAFALVWFAACLRLAEGSFPALSLLAAILWVAGWLVYLMTLIPTLRGAPERPVFSGPRA</sequence>
<feature type="transmembrane region" description="Helical" evidence="1">
    <location>
        <begin position="178"/>
        <end position="197"/>
    </location>
</feature>
<feature type="transmembrane region" description="Helical" evidence="1">
    <location>
        <begin position="151"/>
        <end position="172"/>
    </location>
</feature>
<keyword evidence="1" id="KW-0472">Membrane</keyword>
<feature type="transmembrane region" description="Helical" evidence="1">
    <location>
        <begin position="60"/>
        <end position="81"/>
    </location>
</feature>
<feature type="transmembrane region" description="Helical" evidence="1">
    <location>
        <begin position="28"/>
        <end position="45"/>
    </location>
</feature>
<dbReference type="EMBL" id="JAOWKZ010000002">
    <property type="protein sequence ID" value="MCV2872757.1"/>
    <property type="molecule type" value="Genomic_DNA"/>
</dbReference>
<feature type="transmembrane region" description="Helical" evidence="1">
    <location>
        <begin position="300"/>
        <end position="320"/>
    </location>
</feature>
<feature type="transmembrane region" description="Helical" evidence="1">
    <location>
        <begin position="209"/>
        <end position="229"/>
    </location>
</feature>
<protein>
    <submittedName>
        <fullName evidence="2">NnrS family protein</fullName>
    </submittedName>
</protein>
<dbReference type="Pfam" id="PF05940">
    <property type="entry name" value="NnrS"/>
    <property type="match status" value="1"/>
</dbReference>
<comment type="caution">
    <text evidence="2">The sequence shown here is derived from an EMBL/GenBank/DDBJ whole genome shotgun (WGS) entry which is preliminary data.</text>
</comment>
<organism evidence="2 3">
    <name type="scientific">Albidovulum litorale</name>
    <dbReference type="NCBI Taxonomy" id="2984134"/>
    <lineage>
        <taxon>Bacteria</taxon>
        <taxon>Pseudomonadati</taxon>
        <taxon>Pseudomonadota</taxon>
        <taxon>Alphaproteobacteria</taxon>
        <taxon>Rhodobacterales</taxon>
        <taxon>Paracoccaceae</taxon>
        <taxon>Albidovulum</taxon>
    </lineage>
</organism>
<feature type="transmembrane region" description="Helical" evidence="1">
    <location>
        <begin position="267"/>
        <end position="288"/>
    </location>
</feature>
<dbReference type="InterPro" id="IPR010266">
    <property type="entry name" value="NnrS"/>
</dbReference>
<accession>A0ABT2ZNR8</accession>
<dbReference type="Proteomes" id="UP001652564">
    <property type="component" value="Unassembled WGS sequence"/>
</dbReference>
<name>A0ABT2ZNR8_9RHOB</name>
<proteinExistence type="predicted"/>
<reference evidence="2 3" key="1">
    <citation type="submission" date="2022-10" db="EMBL/GenBank/DDBJ databases">
        <title>Defluviimonas sp. nov., isolated from ocean surface sediments.</title>
        <authorList>
            <person name="He W."/>
            <person name="Wang L."/>
            <person name="Zhang D.-F."/>
        </authorList>
    </citation>
    <scope>NUCLEOTIDE SEQUENCE [LARGE SCALE GENOMIC DNA]</scope>
    <source>
        <strain evidence="2 3">WL0050</strain>
    </source>
</reference>
<feature type="transmembrane region" description="Helical" evidence="1">
    <location>
        <begin position="332"/>
        <end position="350"/>
    </location>
</feature>
<evidence type="ECO:0000256" key="1">
    <source>
        <dbReference type="SAM" id="Phobius"/>
    </source>
</evidence>
<gene>
    <name evidence="2" type="ORF">OEZ71_10675</name>
</gene>
<keyword evidence="1" id="KW-1133">Transmembrane helix</keyword>
<feature type="transmembrane region" description="Helical" evidence="1">
    <location>
        <begin position="356"/>
        <end position="377"/>
    </location>
</feature>
<feature type="transmembrane region" description="Helical" evidence="1">
    <location>
        <begin position="235"/>
        <end position="255"/>
    </location>
</feature>
<keyword evidence="1" id="KW-0812">Transmembrane</keyword>
<keyword evidence="3" id="KW-1185">Reference proteome</keyword>